<reference evidence="1" key="1">
    <citation type="journal article" date="2015" name="Nature">
        <title>Complex archaea that bridge the gap between prokaryotes and eukaryotes.</title>
        <authorList>
            <person name="Spang A."/>
            <person name="Saw J.H."/>
            <person name="Jorgensen S.L."/>
            <person name="Zaremba-Niedzwiedzka K."/>
            <person name="Martijn J."/>
            <person name="Lind A.E."/>
            <person name="van Eijk R."/>
            <person name="Schleper C."/>
            <person name="Guy L."/>
            <person name="Ettema T.J."/>
        </authorList>
    </citation>
    <scope>NUCLEOTIDE SEQUENCE</scope>
</reference>
<sequence>MLETRQGIVVMMHGAAYRVVELTNRLKPEVGTRLQGSAVEEFVRMKHVDIKIIEEEEEEEE</sequence>
<comment type="caution">
    <text evidence="1">The sequence shown here is derived from an EMBL/GenBank/DDBJ whole genome shotgun (WGS) entry which is preliminary data.</text>
</comment>
<accession>A0A0F9DDR7</accession>
<gene>
    <name evidence="1" type="ORF">LCGC14_2558660</name>
</gene>
<proteinExistence type="predicted"/>
<organism evidence="1">
    <name type="scientific">marine sediment metagenome</name>
    <dbReference type="NCBI Taxonomy" id="412755"/>
    <lineage>
        <taxon>unclassified sequences</taxon>
        <taxon>metagenomes</taxon>
        <taxon>ecological metagenomes</taxon>
    </lineage>
</organism>
<dbReference type="EMBL" id="LAZR01042180">
    <property type="protein sequence ID" value="KKL10153.1"/>
    <property type="molecule type" value="Genomic_DNA"/>
</dbReference>
<dbReference type="AlphaFoldDB" id="A0A0F9DDR7"/>
<protein>
    <submittedName>
        <fullName evidence="1">Uncharacterized protein</fullName>
    </submittedName>
</protein>
<name>A0A0F9DDR7_9ZZZZ</name>
<evidence type="ECO:0000313" key="1">
    <source>
        <dbReference type="EMBL" id="KKL10153.1"/>
    </source>
</evidence>